<feature type="coiled-coil region" evidence="1">
    <location>
        <begin position="48"/>
        <end position="75"/>
    </location>
</feature>
<evidence type="ECO:0000256" key="1">
    <source>
        <dbReference type="SAM" id="Coils"/>
    </source>
</evidence>
<proteinExistence type="predicted"/>
<feature type="non-terminal residue" evidence="2">
    <location>
        <position position="1"/>
    </location>
</feature>
<dbReference type="AlphaFoldDB" id="A0A0F8XJ86"/>
<name>A0A0F8XJ86_9ZZZZ</name>
<comment type="caution">
    <text evidence="2">The sequence shown here is derived from an EMBL/GenBank/DDBJ whole genome shotgun (WGS) entry which is preliminary data.</text>
</comment>
<organism evidence="2">
    <name type="scientific">marine sediment metagenome</name>
    <dbReference type="NCBI Taxonomy" id="412755"/>
    <lineage>
        <taxon>unclassified sequences</taxon>
        <taxon>metagenomes</taxon>
        <taxon>ecological metagenomes</taxon>
    </lineage>
</organism>
<dbReference type="EMBL" id="LAZR01062621">
    <property type="protein sequence ID" value="KKK61145.1"/>
    <property type="molecule type" value="Genomic_DNA"/>
</dbReference>
<keyword evidence="1" id="KW-0175">Coiled coil</keyword>
<reference evidence="2" key="1">
    <citation type="journal article" date="2015" name="Nature">
        <title>Complex archaea that bridge the gap between prokaryotes and eukaryotes.</title>
        <authorList>
            <person name="Spang A."/>
            <person name="Saw J.H."/>
            <person name="Jorgensen S.L."/>
            <person name="Zaremba-Niedzwiedzka K."/>
            <person name="Martijn J."/>
            <person name="Lind A.E."/>
            <person name="van Eijk R."/>
            <person name="Schleper C."/>
            <person name="Guy L."/>
            <person name="Ettema T.J."/>
        </authorList>
    </citation>
    <scope>NUCLEOTIDE SEQUENCE</scope>
</reference>
<gene>
    <name evidence="2" type="ORF">LCGC14_3017240</name>
</gene>
<evidence type="ECO:0000313" key="2">
    <source>
        <dbReference type="EMBL" id="KKK61145.1"/>
    </source>
</evidence>
<accession>A0A0F8XJ86</accession>
<protein>
    <submittedName>
        <fullName evidence="2">Uncharacterized protein</fullName>
    </submittedName>
</protein>
<sequence>DIKKDMIIEVGNAIDIATEQLQKDLEIQSNIAKKFGEELFYFQKQKQNVLYEIKLKKYRDEIIELKKKNKCLVEIIMRLFFMNSVKRVIITEKIKEIIGGMSKEEFDKLIKGSKQSKKKDRIYQQKSNETGEEFNKRIIAEEKLNKMQ</sequence>